<evidence type="ECO:0000256" key="2">
    <source>
        <dbReference type="ARBA" id="ARBA00022621"/>
    </source>
</evidence>
<evidence type="ECO:0000256" key="1">
    <source>
        <dbReference type="ARBA" id="ARBA00010587"/>
    </source>
</evidence>
<proteinExistence type="inferred from homology"/>
<sequence>MMFIPEWDDQYSVHNGHIDKQHQQLFKLAKQAAILIHKQVDSNEIKAILMELFDYMKFHFRDEEAYMEKIGYPNLPAHREIHKDMIERVTDLIQNIKYDFKQKLAIITRDWLVEHIMKEDMKIERWYEEYKNAQSLEGGADADAIAQAKMEIGHFYKCDCRESFRVLETIHQKILSGQAYHCKKCNAKISFVQDMQL</sequence>
<dbReference type="AlphaFoldDB" id="A0A5M9QVS3"/>
<dbReference type="Pfam" id="PF01814">
    <property type="entry name" value="Hemerythrin"/>
    <property type="match status" value="1"/>
</dbReference>
<evidence type="ECO:0000256" key="4">
    <source>
        <dbReference type="ARBA" id="ARBA00023004"/>
    </source>
</evidence>
<organism evidence="6 7">
    <name type="scientific">Helicobacter canis</name>
    <dbReference type="NCBI Taxonomy" id="29419"/>
    <lineage>
        <taxon>Bacteria</taxon>
        <taxon>Pseudomonadati</taxon>
        <taxon>Campylobacterota</taxon>
        <taxon>Epsilonproteobacteria</taxon>
        <taxon>Campylobacterales</taxon>
        <taxon>Helicobacteraceae</taxon>
        <taxon>Helicobacter</taxon>
    </lineage>
</organism>
<dbReference type="CDD" id="cd12107">
    <property type="entry name" value="Hemerythrin"/>
    <property type="match status" value="1"/>
</dbReference>
<dbReference type="GO" id="GO:0005344">
    <property type="term" value="F:oxygen carrier activity"/>
    <property type="evidence" value="ECO:0007669"/>
    <property type="project" value="UniProtKB-KW"/>
</dbReference>
<gene>
    <name evidence="6" type="ORF">F4V45_00630</name>
</gene>
<keyword evidence="4" id="KW-0408">Iron</keyword>
<keyword evidence="2" id="KW-0561">Oxygen transport</keyword>
<accession>A0A5M9QVS3</accession>
<dbReference type="NCBIfam" id="NF033749">
    <property type="entry name" value="bact_hemeryth"/>
    <property type="match status" value="1"/>
</dbReference>
<dbReference type="Gene3D" id="1.20.120.50">
    <property type="entry name" value="Hemerythrin-like"/>
    <property type="match status" value="1"/>
</dbReference>
<name>A0A5M9QVS3_9HELI</name>
<dbReference type="PROSITE" id="PS00550">
    <property type="entry name" value="HEMERYTHRINS"/>
    <property type="match status" value="1"/>
</dbReference>
<dbReference type="InterPro" id="IPR016131">
    <property type="entry name" value="Haemerythrin_Fe_BS"/>
</dbReference>
<evidence type="ECO:0000259" key="5">
    <source>
        <dbReference type="Pfam" id="PF01814"/>
    </source>
</evidence>
<dbReference type="InterPro" id="IPR035938">
    <property type="entry name" value="Hemerythrin-like_sf"/>
</dbReference>
<reference evidence="6 7" key="1">
    <citation type="submission" date="2019-09" db="EMBL/GenBank/DDBJ databases">
        <title>Draft genome sequence of various Type strains from the CCUG.</title>
        <authorList>
            <person name="Pineiro-Iglesias B."/>
            <person name="Tunovic T."/>
            <person name="Unosson C."/>
            <person name="Inganas E."/>
            <person name="Ohlen M."/>
            <person name="Cardew S."/>
            <person name="Jensie-Markopoulos S."/>
            <person name="Salva-Serra F."/>
            <person name="Jaen-Luchoro D."/>
            <person name="Karlsson R."/>
            <person name="Svensson-Stadler L."/>
            <person name="Chun J."/>
            <person name="Moore E."/>
        </authorList>
    </citation>
    <scope>NUCLEOTIDE SEQUENCE [LARGE SCALE GENOMIC DNA]</scope>
    <source>
        <strain evidence="6 7">CCUG 32756T</strain>
    </source>
</reference>
<dbReference type="GO" id="GO:0046872">
    <property type="term" value="F:metal ion binding"/>
    <property type="evidence" value="ECO:0007669"/>
    <property type="project" value="UniProtKB-KW"/>
</dbReference>
<dbReference type="NCBIfam" id="TIGR02481">
    <property type="entry name" value="hemeryth_dom"/>
    <property type="match status" value="1"/>
</dbReference>
<dbReference type="InterPro" id="IPR012312">
    <property type="entry name" value="Hemerythrin-like"/>
</dbReference>
<keyword evidence="2" id="KW-0813">Transport</keyword>
<comment type="caution">
    <text evidence="6">The sequence shown here is derived from an EMBL/GenBank/DDBJ whole genome shotgun (WGS) entry which is preliminary data.</text>
</comment>
<dbReference type="SUPFAM" id="SSF47188">
    <property type="entry name" value="Hemerythrin-like"/>
    <property type="match status" value="1"/>
</dbReference>
<evidence type="ECO:0000256" key="3">
    <source>
        <dbReference type="ARBA" id="ARBA00022723"/>
    </source>
</evidence>
<dbReference type="InterPro" id="IPR012827">
    <property type="entry name" value="Hemerythrin_metal-bd"/>
</dbReference>
<dbReference type="EMBL" id="VXKE01000001">
    <property type="protein sequence ID" value="KAA8711516.1"/>
    <property type="molecule type" value="Genomic_DNA"/>
</dbReference>
<protein>
    <submittedName>
        <fullName evidence="6">Bacteriohemerythrin</fullName>
    </submittedName>
</protein>
<dbReference type="RefSeq" id="WP_084330887.1">
    <property type="nucleotide sequence ID" value="NZ_JAERIX010000056.1"/>
</dbReference>
<evidence type="ECO:0000313" key="6">
    <source>
        <dbReference type="EMBL" id="KAA8711516.1"/>
    </source>
</evidence>
<dbReference type="PANTHER" id="PTHR37164">
    <property type="entry name" value="BACTERIOHEMERYTHRIN"/>
    <property type="match status" value="1"/>
</dbReference>
<keyword evidence="3" id="KW-0479">Metal-binding</keyword>
<dbReference type="PANTHER" id="PTHR37164:SF1">
    <property type="entry name" value="BACTERIOHEMERYTHRIN"/>
    <property type="match status" value="1"/>
</dbReference>
<feature type="domain" description="Hemerythrin-like" evidence="5">
    <location>
        <begin position="17"/>
        <end position="124"/>
    </location>
</feature>
<comment type="similarity">
    <text evidence="1">Belongs to the hemerythrin family.</text>
</comment>
<dbReference type="InterPro" id="IPR050669">
    <property type="entry name" value="Hemerythrin"/>
</dbReference>
<evidence type="ECO:0000313" key="7">
    <source>
        <dbReference type="Proteomes" id="UP000323707"/>
    </source>
</evidence>
<dbReference type="Proteomes" id="UP000323707">
    <property type="component" value="Unassembled WGS sequence"/>
</dbReference>